<evidence type="ECO:0000256" key="1">
    <source>
        <dbReference type="SAM" id="Coils"/>
    </source>
</evidence>
<dbReference type="Proteomes" id="UP001144372">
    <property type="component" value="Unassembled WGS sequence"/>
</dbReference>
<dbReference type="EMBL" id="BSDR01000001">
    <property type="protein sequence ID" value="GLI34960.1"/>
    <property type="molecule type" value="Genomic_DNA"/>
</dbReference>
<accession>A0A9W6FU73</accession>
<proteinExistence type="predicted"/>
<evidence type="ECO:0000313" key="2">
    <source>
        <dbReference type="EMBL" id="GLI34960.1"/>
    </source>
</evidence>
<dbReference type="RefSeq" id="WP_281794449.1">
    <property type="nucleotide sequence ID" value="NZ_BSDR01000001.1"/>
</dbReference>
<comment type="caution">
    <text evidence="2">The sequence shown here is derived from an EMBL/GenBank/DDBJ whole genome shotgun (WGS) entry which is preliminary data.</text>
</comment>
<reference evidence="2" key="1">
    <citation type="submission" date="2022-12" db="EMBL/GenBank/DDBJ databases">
        <title>Reference genome sequencing for broad-spectrum identification of bacterial and archaeal isolates by mass spectrometry.</title>
        <authorList>
            <person name="Sekiguchi Y."/>
            <person name="Tourlousse D.M."/>
        </authorList>
    </citation>
    <scope>NUCLEOTIDE SEQUENCE</scope>
    <source>
        <strain evidence="2">ASRB1</strain>
    </source>
</reference>
<sequence>MAEHEGTGRQQLFTKLSRAIEEWENSPYYLQDDELFDLEGFLVDENAEDVKVELEEIYGTPLNRKFWSSFLAYQRLKRAREEIKAQDALQEEKRKRYLEALEEEKKAGQNRLKEWFHQQRRHRIRVIKGGRKDDPSES</sequence>
<protein>
    <submittedName>
        <fullName evidence="2">Uncharacterized protein</fullName>
    </submittedName>
</protein>
<gene>
    <name evidence="2" type="ORF">DAMNIGENAA_23930</name>
</gene>
<keyword evidence="1" id="KW-0175">Coiled coil</keyword>
<keyword evidence="3" id="KW-1185">Reference proteome</keyword>
<dbReference type="AlphaFoldDB" id="A0A9W6FU73"/>
<name>A0A9W6FU73_9BACT</name>
<evidence type="ECO:0000313" key="3">
    <source>
        <dbReference type="Proteomes" id="UP001144372"/>
    </source>
</evidence>
<feature type="coiled-coil region" evidence="1">
    <location>
        <begin position="73"/>
        <end position="118"/>
    </location>
</feature>
<organism evidence="2 3">
    <name type="scientific">Desulforhabdus amnigena</name>
    <dbReference type="NCBI Taxonomy" id="40218"/>
    <lineage>
        <taxon>Bacteria</taxon>
        <taxon>Pseudomonadati</taxon>
        <taxon>Thermodesulfobacteriota</taxon>
        <taxon>Syntrophobacteria</taxon>
        <taxon>Syntrophobacterales</taxon>
        <taxon>Syntrophobacteraceae</taxon>
        <taxon>Desulforhabdus</taxon>
    </lineage>
</organism>